<evidence type="ECO:0000256" key="10">
    <source>
        <dbReference type="PROSITE-ProRule" id="PRU00104"/>
    </source>
</evidence>
<feature type="region of interest" description="Disordered" evidence="11">
    <location>
        <begin position="228"/>
        <end position="278"/>
    </location>
</feature>
<comment type="subcellular location">
    <subcellularLocation>
        <location evidence="2">Cytoplasm</location>
    </subcellularLocation>
</comment>
<dbReference type="Pfam" id="PF00397">
    <property type="entry name" value="WW"/>
    <property type="match status" value="3"/>
</dbReference>
<dbReference type="InterPro" id="IPR001202">
    <property type="entry name" value="WW_dom"/>
</dbReference>
<dbReference type="FunFam" id="3.30.2160.10:FF:000001">
    <property type="entry name" value="E3 ubiquitin-protein ligase NEDD4-like"/>
    <property type="match status" value="1"/>
</dbReference>
<dbReference type="FunFam" id="3.90.1750.10:FF:000079">
    <property type="entry name" value="E3 ubiquitin-protein ligase"/>
    <property type="match status" value="1"/>
</dbReference>
<comment type="catalytic activity">
    <reaction evidence="1 8">
        <text>S-ubiquitinyl-[E2 ubiquitin-conjugating enzyme]-L-cysteine + [acceptor protein]-L-lysine = [E2 ubiquitin-conjugating enzyme]-L-cysteine + N(6)-ubiquitinyl-[acceptor protein]-L-lysine.</text>
        <dbReference type="EC" id="2.3.2.26"/>
    </reaction>
</comment>
<evidence type="ECO:0000256" key="4">
    <source>
        <dbReference type="ARBA" id="ARBA00022490"/>
    </source>
</evidence>
<dbReference type="FunFam" id="2.20.70.10:FF:000017">
    <property type="entry name" value="E3 ubiquitin-protein ligase"/>
    <property type="match status" value="1"/>
</dbReference>
<dbReference type="OrthoDB" id="8068875at2759"/>
<dbReference type="InParanoid" id="A0A165Q1W7"/>
<feature type="domain" description="WW" evidence="13">
    <location>
        <begin position="204"/>
        <end position="237"/>
    </location>
</feature>
<dbReference type="SMART" id="SM00239">
    <property type="entry name" value="C2"/>
    <property type="match status" value="1"/>
</dbReference>
<dbReference type="CDD" id="cd00078">
    <property type="entry name" value="HECTc"/>
    <property type="match status" value="1"/>
</dbReference>
<dbReference type="SMART" id="SM00119">
    <property type="entry name" value="HECTc"/>
    <property type="match status" value="1"/>
</dbReference>
<dbReference type="InterPro" id="IPR035983">
    <property type="entry name" value="Hect_E3_ubiquitin_ligase"/>
</dbReference>
<dbReference type="GO" id="GO:0016567">
    <property type="term" value="P:protein ubiquitination"/>
    <property type="evidence" value="ECO:0007669"/>
    <property type="project" value="UniProtKB-UniPathway"/>
</dbReference>
<dbReference type="CDD" id="cd00201">
    <property type="entry name" value="WW"/>
    <property type="match status" value="3"/>
</dbReference>
<evidence type="ECO:0000256" key="3">
    <source>
        <dbReference type="ARBA" id="ARBA00004906"/>
    </source>
</evidence>
<dbReference type="PROSITE" id="PS50020">
    <property type="entry name" value="WW_DOMAIN_2"/>
    <property type="match status" value="3"/>
</dbReference>
<evidence type="ECO:0000256" key="2">
    <source>
        <dbReference type="ARBA" id="ARBA00004496"/>
    </source>
</evidence>
<keyword evidence="5 8" id="KW-0808">Transferase</keyword>
<dbReference type="InterPro" id="IPR000569">
    <property type="entry name" value="HECT_dom"/>
</dbReference>
<evidence type="ECO:0000256" key="11">
    <source>
        <dbReference type="SAM" id="MobiDB-lite"/>
    </source>
</evidence>
<gene>
    <name evidence="15" type="ORF">NEOLEDRAFT_1120560</name>
</gene>
<dbReference type="Gene3D" id="3.30.2410.10">
    <property type="entry name" value="Hect, E3 ligase catalytic domain"/>
    <property type="match status" value="1"/>
</dbReference>
<feature type="domain" description="HECT" evidence="14">
    <location>
        <begin position="412"/>
        <end position="745"/>
    </location>
</feature>
<dbReference type="PROSITE" id="PS50237">
    <property type="entry name" value="HECT"/>
    <property type="match status" value="1"/>
</dbReference>
<accession>A0A165Q1W7</accession>
<organism evidence="15 16">
    <name type="scientific">Neolentinus lepideus HHB14362 ss-1</name>
    <dbReference type="NCBI Taxonomy" id="1314782"/>
    <lineage>
        <taxon>Eukaryota</taxon>
        <taxon>Fungi</taxon>
        <taxon>Dikarya</taxon>
        <taxon>Basidiomycota</taxon>
        <taxon>Agaricomycotina</taxon>
        <taxon>Agaricomycetes</taxon>
        <taxon>Gloeophyllales</taxon>
        <taxon>Gloeophyllaceae</taxon>
        <taxon>Neolentinus</taxon>
    </lineage>
</organism>
<evidence type="ECO:0000256" key="5">
    <source>
        <dbReference type="ARBA" id="ARBA00022679"/>
    </source>
</evidence>
<dbReference type="SUPFAM" id="SSF56204">
    <property type="entry name" value="Hect, E3 ligase catalytic domain"/>
    <property type="match status" value="1"/>
</dbReference>
<evidence type="ECO:0000313" key="15">
    <source>
        <dbReference type="EMBL" id="KZT21806.1"/>
    </source>
</evidence>
<dbReference type="PROSITE" id="PS50004">
    <property type="entry name" value="C2"/>
    <property type="match status" value="1"/>
</dbReference>
<dbReference type="AlphaFoldDB" id="A0A165Q1W7"/>
<dbReference type="Gene3D" id="2.20.70.10">
    <property type="match status" value="2"/>
</dbReference>
<evidence type="ECO:0000256" key="7">
    <source>
        <dbReference type="ARBA" id="ARBA00022786"/>
    </source>
</evidence>
<proteinExistence type="predicted"/>
<dbReference type="PANTHER" id="PTHR11254">
    <property type="entry name" value="HECT DOMAIN UBIQUITIN-PROTEIN LIGASE"/>
    <property type="match status" value="1"/>
</dbReference>
<evidence type="ECO:0000259" key="12">
    <source>
        <dbReference type="PROSITE" id="PS50004"/>
    </source>
</evidence>
<name>A0A165Q1W7_9AGAM</name>
<dbReference type="InterPro" id="IPR050409">
    <property type="entry name" value="E3_ubiq-protein_ligase"/>
</dbReference>
<evidence type="ECO:0000256" key="1">
    <source>
        <dbReference type="ARBA" id="ARBA00000885"/>
    </source>
</evidence>
<dbReference type="InterPro" id="IPR024928">
    <property type="entry name" value="E3_ub_ligase_SMURF1"/>
</dbReference>
<dbReference type="Proteomes" id="UP000076761">
    <property type="component" value="Unassembled WGS sequence"/>
</dbReference>
<feature type="domain" description="C2" evidence="12">
    <location>
        <begin position="1"/>
        <end position="111"/>
    </location>
</feature>
<dbReference type="PANTHER" id="PTHR11254:SF440">
    <property type="entry name" value="E3 UBIQUITIN-PROTEIN LIGASE NEDD-4"/>
    <property type="match status" value="1"/>
</dbReference>
<evidence type="ECO:0000256" key="6">
    <source>
        <dbReference type="ARBA" id="ARBA00022737"/>
    </source>
</evidence>
<keyword evidence="4" id="KW-0963">Cytoplasm</keyword>
<dbReference type="EC" id="2.3.2.26" evidence="8"/>
<dbReference type="EMBL" id="KV425602">
    <property type="protein sequence ID" value="KZT21806.1"/>
    <property type="molecule type" value="Genomic_DNA"/>
</dbReference>
<dbReference type="InterPro" id="IPR000008">
    <property type="entry name" value="C2_dom"/>
</dbReference>
<keyword evidence="16" id="KW-1185">Reference proteome</keyword>
<dbReference type="FunFam" id="3.30.2410.10:FF:000001">
    <property type="entry name" value="E3 ubiquitin-protein ligase NEDD4-like"/>
    <property type="match status" value="1"/>
</dbReference>
<evidence type="ECO:0000259" key="14">
    <source>
        <dbReference type="PROSITE" id="PS50237"/>
    </source>
</evidence>
<feature type="domain" description="WW" evidence="13">
    <location>
        <begin position="323"/>
        <end position="356"/>
    </location>
</feature>
<dbReference type="InterPro" id="IPR036020">
    <property type="entry name" value="WW_dom_sf"/>
</dbReference>
<dbReference type="Gene3D" id="3.90.1750.10">
    <property type="entry name" value="Hect, E3 ligase catalytic domains"/>
    <property type="match status" value="1"/>
</dbReference>
<dbReference type="SMART" id="SM00456">
    <property type="entry name" value="WW"/>
    <property type="match status" value="3"/>
</dbReference>
<keyword evidence="7 8" id="KW-0833">Ubl conjugation pathway</keyword>
<evidence type="ECO:0000313" key="16">
    <source>
        <dbReference type="Proteomes" id="UP000076761"/>
    </source>
</evidence>
<dbReference type="InterPro" id="IPR035892">
    <property type="entry name" value="C2_domain_sf"/>
</dbReference>
<dbReference type="GO" id="GO:0006511">
    <property type="term" value="P:ubiquitin-dependent protein catabolic process"/>
    <property type="evidence" value="ECO:0007669"/>
    <property type="project" value="InterPro"/>
</dbReference>
<dbReference type="PROSITE" id="PS01159">
    <property type="entry name" value="WW_DOMAIN_1"/>
    <property type="match status" value="3"/>
</dbReference>
<dbReference type="SUPFAM" id="SSF51045">
    <property type="entry name" value="WW domain"/>
    <property type="match status" value="3"/>
</dbReference>
<reference evidence="15 16" key="1">
    <citation type="journal article" date="2016" name="Mol. Biol. Evol.">
        <title>Comparative Genomics of Early-Diverging Mushroom-Forming Fungi Provides Insights into the Origins of Lignocellulose Decay Capabilities.</title>
        <authorList>
            <person name="Nagy L.G."/>
            <person name="Riley R."/>
            <person name="Tritt A."/>
            <person name="Adam C."/>
            <person name="Daum C."/>
            <person name="Floudas D."/>
            <person name="Sun H."/>
            <person name="Yadav J.S."/>
            <person name="Pangilinan J."/>
            <person name="Larsson K.H."/>
            <person name="Matsuura K."/>
            <person name="Barry K."/>
            <person name="Labutti K."/>
            <person name="Kuo R."/>
            <person name="Ohm R.A."/>
            <person name="Bhattacharya S.S."/>
            <person name="Shirouzu T."/>
            <person name="Yoshinaga Y."/>
            <person name="Martin F.M."/>
            <person name="Grigoriev I.V."/>
            <person name="Hibbett D.S."/>
        </authorList>
    </citation>
    <scope>NUCLEOTIDE SEQUENCE [LARGE SCALE GENOMIC DNA]</scope>
    <source>
        <strain evidence="15 16">HHB14362 ss-1</strain>
    </source>
</reference>
<feature type="domain" description="WW" evidence="13">
    <location>
        <begin position="272"/>
        <end position="305"/>
    </location>
</feature>
<evidence type="ECO:0000256" key="9">
    <source>
        <dbReference type="PIRSR" id="PIRSR001569-1"/>
    </source>
</evidence>
<dbReference type="STRING" id="1314782.A0A165Q1W7"/>
<keyword evidence="6" id="KW-0677">Repeat</keyword>
<dbReference type="Pfam" id="PF00632">
    <property type="entry name" value="HECT"/>
    <property type="match status" value="1"/>
</dbReference>
<dbReference type="PIRSF" id="PIRSF001569">
    <property type="entry name" value="E3_ub_ligase_SMURF1"/>
    <property type="match status" value="1"/>
</dbReference>
<dbReference type="GO" id="GO:0061630">
    <property type="term" value="F:ubiquitin protein ligase activity"/>
    <property type="evidence" value="ECO:0007669"/>
    <property type="project" value="UniProtKB-EC"/>
</dbReference>
<dbReference type="Gene3D" id="3.30.2160.10">
    <property type="entry name" value="Hect, E3 ligase catalytic domain"/>
    <property type="match status" value="1"/>
</dbReference>
<protein>
    <recommendedName>
        <fullName evidence="8">E3 ubiquitin-protein ligase</fullName>
        <ecNumber evidence="8">2.3.2.26</ecNumber>
    </recommendedName>
</protein>
<comment type="pathway">
    <text evidence="3 8">Protein modification; protein ubiquitination.</text>
</comment>
<feature type="compositionally biased region" description="Polar residues" evidence="11">
    <location>
        <begin position="228"/>
        <end position="259"/>
    </location>
</feature>
<feature type="region of interest" description="Disordered" evidence="11">
    <location>
        <begin position="167"/>
        <end position="211"/>
    </location>
</feature>
<dbReference type="Pfam" id="PF00168">
    <property type="entry name" value="C2"/>
    <property type="match status" value="1"/>
</dbReference>
<feature type="compositionally biased region" description="Low complexity" evidence="11">
    <location>
        <begin position="191"/>
        <end position="205"/>
    </location>
</feature>
<sequence length="745" mass="84995">MPASGARTLKLTVLGANGLTKRDVFRLPDPYAVVSVDSESQTFETSVIRKKLSTYWNESFRLNVTESSVVTIQVLDQRRVQRRDKGSLGSVNFRVGDVFDLDQGSHKVLTLDLEQTHEPYAIYGNIMFSLASESRMPTSAAGASSMNEIPEAVRSSSVSARAPEYSLATVAPSPHPSPSVAPARSHHEVRQTQSQFFRSESSSASLPPGWEVRFDPRGRAYYVDHNTHTTTWQRPAAPSNATPSVPPQRISTSSRTSPAPSDHHLQQQHADVRLPDGWEERRTAEGRPYFVDHNTRTTTWLDPRRSNLPSRLAATATSGTNLGPLPSGWEMRMTSVGRVYFVDHSTRTTTWEDPRVPTDPGADAPQYKKDYRRKLIYFRSQPQLRAREGKCEIALRRNMVFEDSYSAVMKFKGSDLKKRLFIKFEGEEGLDFGGVSREWFFLLSHEMFNPSYGLFQYSTHDNYTLQINKASGINPEHLDYFNFIGRCIGLAVFHRRFLDVYFVPSFYKMMLGKKLTLADLEGVDADLHRSLIWMLENDITDVLDETFSTTEDHFGEVVTVPLIPGGEDVPVTEENKREYVEALVDYRIATGVKEQFDAFMAGFMDIVPKDMISVFNEHELEWLIGGISDVDMDDWAKYTDYRNYEKTDQVIQWFWECVRKWPTERKSRLLQFVTGTSRVPMNGFKDLQGADGPRRFTIEKWGDPSQLPRSHTCFNRLDLPPYQDYSSLEQKLLFAIEETEGFAQE</sequence>
<dbReference type="GO" id="GO:0005737">
    <property type="term" value="C:cytoplasm"/>
    <property type="evidence" value="ECO:0007669"/>
    <property type="project" value="UniProtKB-SubCell"/>
</dbReference>
<evidence type="ECO:0000259" key="13">
    <source>
        <dbReference type="PROSITE" id="PS50020"/>
    </source>
</evidence>
<evidence type="ECO:0000256" key="8">
    <source>
        <dbReference type="PIRNR" id="PIRNR001569"/>
    </source>
</evidence>
<feature type="active site" description="Glycyl thioester intermediate" evidence="9 10">
    <location>
        <position position="713"/>
    </location>
</feature>
<dbReference type="UniPathway" id="UPA00143"/>
<dbReference type="SUPFAM" id="SSF49562">
    <property type="entry name" value="C2 domain (Calcium/lipid-binding domain, CaLB)"/>
    <property type="match status" value="1"/>
</dbReference>
<feature type="compositionally biased region" description="Basic and acidic residues" evidence="11">
    <location>
        <begin position="261"/>
        <end position="278"/>
    </location>
</feature>
<dbReference type="Gene3D" id="2.60.40.150">
    <property type="entry name" value="C2 domain"/>
    <property type="match status" value="1"/>
</dbReference>